<dbReference type="PIRSF" id="PIRSF036794">
    <property type="entry name" value="UCP_erythr_ester"/>
    <property type="match status" value="1"/>
</dbReference>
<dbReference type="InterPro" id="IPR052036">
    <property type="entry name" value="Hydrolase/PRTase-associated"/>
</dbReference>
<name>A0ABV8U7H8_9PROT</name>
<dbReference type="Gene3D" id="3.30.1870.10">
    <property type="entry name" value="EreA-like, domain 2"/>
    <property type="match status" value="1"/>
</dbReference>
<dbReference type="InterPro" id="IPR007815">
    <property type="entry name" value="Emycin_Estase"/>
</dbReference>
<proteinExistence type="predicted"/>
<dbReference type="SUPFAM" id="SSF159501">
    <property type="entry name" value="EreA/ChaN-like"/>
    <property type="match status" value="1"/>
</dbReference>
<dbReference type="RefSeq" id="WP_068147889.1">
    <property type="nucleotide sequence ID" value="NZ_JBHSCR010000001.1"/>
</dbReference>
<keyword evidence="2" id="KW-1185">Reference proteome</keyword>
<organism evidence="1 2">
    <name type="scientific">Kordiimonas lipolytica</name>
    <dbReference type="NCBI Taxonomy" id="1662421"/>
    <lineage>
        <taxon>Bacteria</taxon>
        <taxon>Pseudomonadati</taxon>
        <taxon>Pseudomonadota</taxon>
        <taxon>Alphaproteobacteria</taxon>
        <taxon>Kordiimonadales</taxon>
        <taxon>Kordiimonadaceae</taxon>
        <taxon>Kordiimonas</taxon>
    </lineage>
</organism>
<sequence length="446" mass="50933">MSVQDQAAIHALEKCVTPLDLGASDHASLLRAAKDKKLVLLGEATHGTQQFYRVRADITARLIEEYDFDAVAVEADWPDAYAINRYVTGAGPEVCPRAALDAFERFPTWMWANTEVSRFITWLHTFNSKKSGRPTGFYGLDLYSMSTSAKAVLDYLERVDPQAANRARKRYSCLDQFIHKPQQYGYAAEMGLTKACEHDITAQLVDLRHKAFRYLTQKGIVDGDEYFCAEQNAKLVRNAEIYYRALFRGRPNSWNLRDQHMAETLGDLVHHLSEQLGREAKVIVWAHNSHIGNAAATEMHRRGEFNIGQLVRESHGNNALLIGFSTSTGEVTAASDWDRPAERKNVRAPLPDSYEYLFHRVSHPNFLLDMRSNNEAIDYLLEPRLMRAIGVIYRPETERQSHYFSSCLPEQFDLLLHFDETDAVRPLHVPMRWHQGELDETYPTGL</sequence>
<gene>
    <name evidence="1" type="ORF">ACFO5Q_03185</name>
</gene>
<dbReference type="Proteomes" id="UP001595776">
    <property type="component" value="Unassembled WGS sequence"/>
</dbReference>
<dbReference type="Pfam" id="PF05139">
    <property type="entry name" value="Erythro_esteras"/>
    <property type="match status" value="1"/>
</dbReference>
<evidence type="ECO:0000313" key="2">
    <source>
        <dbReference type="Proteomes" id="UP001595776"/>
    </source>
</evidence>
<evidence type="ECO:0000313" key="1">
    <source>
        <dbReference type="EMBL" id="MFC4346845.1"/>
    </source>
</evidence>
<dbReference type="InterPro" id="IPR014622">
    <property type="entry name" value="UCP036794_erythomycin"/>
</dbReference>
<dbReference type="Gene3D" id="1.20.1440.30">
    <property type="entry name" value="Biosynthetic Protein domain"/>
    <property type="match status" value="1"/>
</dbReference>
<dbReference type="PANTHER" id="PTHR31299">
    <property type="entry name" value="ESTERASE, PUTATIVE (AFU_ORTHOLOGUE AFUA_1G05850)-RELATED"/>
    <property type="match status" value="1"/>
</dbReference>
<accession>A0ABV8U7H8</accession>
<dbReference type="EMBL" id="JBHSCR010000001">
    <property type="protein sequence ID" value="MFC4346845.1"/>
    <property type="molecule type" value="Genomic_DNA"/>
</dbReference>
<reference evidence="2" key="1">
    <citation type="journal article" date="2019" name="Int. J. Syst. Evol. Microbiol.">
        <title>The Global Catalogue of Microorganisms (GCM) 10K type strain sequencing project: providing services to taxonomists for standard genome sequencing and annotation.</title>
        <authorList>
            <consortium name="The Broad Institute Genomics Platform"/>
            <consortium name="The Broad Institute Genome Sequencing Center for Infectious Disease"/>
            <person name="Wu L."/>
            <person name="Ma J."/>
        </authorList>
    </citation>
    <scope>NUCLEOTIDE SEQUENCE [LARGE SCALE GENOMIC DNA]</scope>
    <source>
        <strain evidence="2">CGMCC 1.15304</strain>
    </source>
</reference>
<protein>
    <submittedName>
        <fullName evidence="1">Erythromycin esterase family protein</fullName>
    </submittedName>
</protein>
<dbReference type="Gene3D" id="3.40.1660.10">
    <property type="entry name" value="EreA-like (biosynthetic domain)"/>
    <property type="match status" value="1"/>
</dbReference>
<dbReference type="CDD" id="cd14728">
    <property type="entry name" value="Ere-like"/>
    <property type="match status" value="1"/>
</dbReference>
<comment type="caution">
    <text evidence="1">The sequence shown here is derived from an EMBL/GenBank/DDBJ whole genome shotgun (WGS) entry which is preliminary data.</text>
</comment>
<dbReference type="PANTHER" id="PTHR31299:SF0">
    <property type="entry name" value="ESTERASE, PUTATIVE (AFU_ORTHOLOGUE AFUA_1G05850)-RELATED"/>
    <property type="match status" value="1"/>
</dbReference>